<evidence type="ECO:0008006" key="3">
    <source>
        <dbReference type="Google" id="ProtNLM"/>
    </source>
</evidence>
<dbReference type="SUPFAM" id="SSF53448">
    <property type="entry name" value="Nucleotide-diphospho-sugar transferases"/>
    <property type="match status" value="1"/>
</dbReference>
<evidence type="ECO:0000313" key="2">
    <source>
        <dbReference type="Proteomes" id="UP000230843"/>
    </source>
</evidence>
<dbReference type="Proteomes" id="UP000230843">
    <property type="component" value="Unassembled WGS sequence"/>
</dbReference>
<dbReference type="AlphaFoldDB" id="A0A2M7Z739"/>
<evidence type="ECO:0000313" key="1">
    <source>
        <dbReference type="EMBL" id="PJA89963.1"/>
    </source>
</evidence>
<gene>
    <name evidence="1" type="ORF">CO137_01440</name>
</gene>
<organism evidence="1 2">
    <name type="scientific">Candidatus Magasanikbacteria bacterium CG_4_9_14_3_um_filter_32_9</name>
    <dbReference type="NCBI Taxonomy" id="1974644"/>
    <lineage>
        <taxon>Bacteria</taxon>
        <taxon>Candidatus Magasanikiibacteriota</taxon>
    </lineage>
</organism>
<protein>
    <recommendedName>
        <fullName evidence="3">MobA-like NTP transferase domain-containing protein</fullName>
    </recommendedName>
</protein>
<proteinExistence type="predicted"/>
<dbReference type="InterPro" id="IPR029044">
    <property type="entry name" value="Nucleotide-diphossugar_trans"/>
</dbReference>
<dbReference type="InterPro" id="IPR011009">
    <property type="entry name" value="Kinase-like_dom_sf"/>
</dbReference>
<name>A0A2M7Z739_9BACT</name>
<sequence>MNYKVLLTTSGIGSRLGELTKYTNKSLVRIGKKPAISYIIEAYSKEAVFVVTLGYFGDQVKDFLELAYPDRKFEFVTVDKYDGPGTSLGYSMLQAKNNLQCPFVYHACDTLTTDVIPTPDHNWIAGFKGGGDSTSYASWRIINEETFMFSEKGAIDFDFLHIGLVGIFEYEKFWNELSSLYKKNNPMNVSLNDCQTIEKMMINKCKFKLIEFSTWFDIGNTTSLNHARATVKDHFENLDKVDESIFLFDDFVIKFFYDKEIIRKRVERAKVLKGLVPEIEGVKDNFYRYKFVKGDLYARVVNPTNFKAFLSWTKENLWVQNNAISLEKFKEVCFDFYYNKSIKRIEKFLKENNIEDGEDVINGEKVPAIKDLLSKIDFKWLSDSEQSKMHGDFILDNILKTKDSYCLVDWRQDFGGLTEVGDVYYDLAKLNHNLTINHDIINANQFTIKTYDHTIDCDIFRRELLVNCQAELHKFIKDSGLDLKKVKILTGIIWLNMSPLHHYSFNLFLYYFGKLNLWRAIQEK</sequence>
<dbReference type="Gene3D" id="3.90.550.10">
    <property type="entry name" value="Spore Coat Polysaccharide Biosynthesis Protein SpsA, Chain A"/>
    <property type="match status" value="1"/>
</dbReference>
<accession>A0A2M7Z739</accession>
<reference evidence="2" key="1">
    <citation type="submission" date="2017-09" db="EMBL/GenBank/DDBJ databases">
        <title>Depth-based differentiation of microbial function through sediment-hosted aquifers and enrichment of novel symbionts in the deep terrestrial subsurface.</title>
        <authorList>
            <person name="Probst A.J."/>
            <person name="Ladd B."/>
            <person name="Jarett J.K."/>
            <person name="Geller-Mcgrath D.E."/>
            <person name="Sieber C.M.K."/>
            <person name="Emerson J.B."/>
            <person name="Anantharaman K."/>
            <person name="Thomas B.C."/>
            <person name="Malmstrom R."/>
            <person name="Stieglmeier M."/>
            <person name="Klingl A."/>
            <person name="Woyke T."/>
            <person name="Ryan C.M."/>
            <person name="Banfield J.F."/>
        </authorList>
    </citation>
    <scope>NUCLEOTIDE SEQUENCE [LARGE SCALE GENOMIC DNA]</scope>
</reference>
<dbReference type="EMBL" id="PFVJ01000032">
    <property type="protein sequence ID" value="PJA89963.1"/>
    <property type="molecule type" value="Genomic_DNA"/>
</dbReference>
<dbReference type="SUPFAM" id="SSF56112">
    <property type="entry name" value="Protein kinase-like (PK-like)"/>
    <property type="match status" value="1"/>
</dbReference>
<comment type="caution">
    <text evidence="1">The sequence shown here is derived from an EMBL/GenBank/DDBJ whole genome shotgun (WGS) entry which is preliminary data.</text>
</comment>